<organism evidence="2">
    <name type="scientific">Rhizophora mucronata</name>
    <name type="common">Asiatic mangrove</name>
    <dbReference type="NCBI Taxonomy" id="61149"/>
    <lineage>
        <taxon>Eukaryota</taxon>
        <taxon>Viridiplantae</taxon>
        <taxon>Streptophyta</taxon>
        <taxon>Embryophyta</taxon>
        <taxon>Tracheophyta</taxon>
        <taxon>Spermatophyta</taxon>
        <taxon>Magnoliopsida</taxon>
        <taxon>eudicotyledons</taxon>
        <taxon>Gunneridae</taxon>
        <taxon>Pentapetalae</taxon>
        <taxon>rosids</taxon>
        <taxon>fabids</taxon>
        <taxon>Malpighiales</taxon>
        <taxon>Rhizophoraceae</taxon>
        <taxon>Rhizophora</taxon>
    </lineage>
</organism>
<evidence type="ECO:0000256" key="1">
    <source>
        <dbReference type="SAM" id="SignalP"/>
    </source>
</evidence>
<feature type="signal peptide" evidence="1">
    <location>
        <begin position="1"/>
        <end position="18"/>
    </location>
</feature>
<evidence type="ECO:0000313" key="2">
    <source>
        <dbReference type="EMBL" id="MBX24683.1"/>
    </source>
</evidence>
<sequence length="57" mass="6277">MVVHFQSCLLGLLHSLISYSSIPSLFYMNAAKSCQLAIMNDVTGEPRNLCLLGQMLC</sequence>
<proteinExistence type="predicted"/>
<dbReference type="EMBL" id="GGEC01044199">
    <property type="protein sequence ID" value="MBX24683.1"/>
    <property type="molecule type" value="Transcribed_RNA"/>
</dbReference>
<keyword evidence="1" id="KW-0732">Signal</keyword>
<accession>A0A2P2M382</accession>
<dbReference type="AlphaFoldDB" id="A0A2P2M382"/>
<protein>
    <submittedName>
        <fullName evidence="2">Protein binding protein</fullName>
    </submittedName>
</protein>
<feature type="chain" id="PRO_5015188612" evidence="1">
    <location>
        <begin position="19"/>
        <end position="57"/>
    </location>
</feature>
<reference evidence="2" key="1">
    <citation type="submission" date="2018-02" db="EMBL/GenBank/DDBJ databases">
        <title>Rhizophora mucronata_Transcriptome.</title>
        <authorList>
            <person name="Meera S.P."/>
            <person name="Sreeshan A."/>
            <person name="Augustine A."/>
        </authorList>
    </citation>
    <scope>NUCLEOTIDE SEQUENCE</scope>
    <source>
        <tissue evidence="2">Leaf</tissue>
    </source>
</reference>
<name>A0A2P2M382_RHIMU</name>